<evidence type="ECO:0000259" key="5">
    <source>
        <dbReference type="Pfam" id="PF17676"/>
    </source>
</evidence>
<dbReference type="SUPFAM" id="SSF52317">
    <property type="entry name" value="Class I glutamine amidotransferase-like"/>
    <property type="match status" value="1"/>
</dbReference>
<dbReference type="Pfam" id="PF17676">
    <property type="entry name" value="Peptidase_S66C"/>
    <property type="match status" value="1"/>
</dbReference>
<evidence type="ECO:0000259" key="4">
    <source>
        <dbReference type="Pfam" id="PF02016"/>
    </source>
</evidence>
<evidence type="ECO:0000256" key="2">
    <source>
        <dbReference type="ARBA" id="ARBA00022801"/>
    </source>
</evidence>
<accession>A0ABS7U901</accession>
<organism evidence="6 7">
    <name type="scientific">Nocardioides mangrovi</name>
    <dbReference type="NCBI Taxonomy" id="2874580"/>
    <lineage>
        <taxon>Bacteria</taxon>
        <taxon>Bacillati</taxon>
        <taxon>Actinomycetota</taxon>
        <taxon>Actinomycetes</taxon>
        <taxon>Propionibacteriales</taxon>
        <taxon>Nocardioidaceae</taxon>
        <taxon>Nocardioides</taxon>
    </lineage>
</organism>
<dbReference type="PANTHER" id="PTHR30237">
    <property type="entry name" value="MURAMOYLTETRAPEPTIDE CARBOXYPEPTIDASE"/>
    <property type="match status" value="1"/>
</dbReference>
<gene>
    <name evidence="6" type="ORF">K8U61_03430</name>
</gene>
<dbReference type="InterPro" id="IPR003507">
    <property type="entry name" value="S66_fam"/>
</dbReference>
<dbReference type="Proteomes" id="UP000780875">
    <property type="component" value="Unassembled WGS sequence"/>
</dbReference>
<dbReference type="InterPro" id="IPR027461">
    <property type="entry name" value="Carboxypeptidase_A_C_sf"/>
</dbReference>
<dbReference type="CDD" id="cd07062">
    <property type="entry name" value="Peptidase_S66_mccF_like"/>
    <property type="match status" value="1"/>
</dbReference>
<evidence type="ECO:0000313" key="7">
    <source>
        <dbReference type="Proteomes" id="UP000780875"/>
    </source>
</evidence>
<feature type="domain" description="LD-carboxypeptidase N-terminal" evidence="4">
    <location>
        <begin position="18"/>
        <end position="137"/>
    </location>
</feature>
<dbReference type="SUPFAM" id="SSF141986">
    <property type="entry name" value="LD-carboxypeptidase A C-terminal domain-like"/>
    <property type="match status" value="1"/>
</dbReference>
<dbReference type="InterPro" id="IPR029062">
    <property type="entry name" value="Class_I_gatase-like"/>
</dbReference>
<keyword evidence="2" id="KW-0378">Hydrolase</keyword>
<evidence type="ECO:0000313" key="6">
    <source>
        <dbReference type="EMBL" id="MBZ5737203.1"/>
    </source>
</evidence>
<dbReference type="InterPro" id="IPR027478">
    <property type="entry name" value="LdcA_N"/>
</dbReference>
<feature type="domain" description="LD-carboxypeptidase C-terminal" evidence="5">
    <location>
        <begin position="208"/>
        <end position="328"/>
    </location>
</feature>
<evidence type="ECO:0000256" key="3">
    <source>
        <dbReference type="SAM" id="MobiDB-lite"/>
    </source>
</evidence>
<proteinExistence type="inferred from homology"/>
<comment type="caution">
    <text evidence="6">The sequence shown here is derived from an EMBL/GenBank/DDBJ whole genome shotgun (WGS) entry which is preliminary data.</text>
</comment>
<name>A0ABS7U901_9ACTN</name>
<dbReference type="PIRSF" id="PIRSF028757">
    <property type="entry name" value="LD-carboxypeptidase"/>
    <property type="match status" value="1"/>
</dbReference>
<sequence>MPLPMLRSPAPLQPGDRIGVTAPSSGVQPSYRPRLEAAVRSLEERGYEVVLGDCLGIDGVVSAPKEKRAAELTAMLADPTIRGVVPPWGGELAIDLLDRLGWEQLADAEPTWLVGFSDLTTLMLPISLRLGWATLHGSNLMDTPYAAPEGLLHWTDLASGPGPFTQTSPGRYRAAGWDDYVAEPGVSRFTLESTGTWRTLGDQQVDVTGRLIGGCIETVGPVAATPYGDVARFGRDHADEGLVVYLEACEDNAYTIARTLHALRYAGWFTHANAVLIGRTSAPDAPDLTQAGAVADALGDLGIPIVLDVECGHVAPYLPLVNGALARVVVDGDRREITQTLA</sequence>
<protein>
    <submittedName>
        <fullName evidence="6">LD-carboxypeptidase</fullName>
    </submittedName>
</protein>
<dbReference type="RefSeq" id="WP_224121561.1">
    <property type="nucleotide sequence ID" value="NZ_JAIQZJ010000001.1"/>
</dbReference>
<dbReference type="Pfam" id="PF02016">
    <property type="entry name" value="Peptidase_S66"/>
    <property type="match status" value="1"/>
</dbReference>
<dbReference type="Gene3D" id="3.50.30.60">
    <property type="entry name" value="LD-carboxypeptidase A C-terminal domain-like"/>
    <property type="match status" value="1"/>
</dbReference>
<feature type="region of interest" description="Disordered" evidence="3">
    <location>
        <begin position="1"/>
        <end position="29"/>
    </location>
</feature>
<evidence type="ECO:0000256" key="1">
    <source>
        <dbReference type="ARBA" id="ARBA00010233"/>
    </source>
</evidence>
<dbReference type="Gene3D" id="3.40.50.10740">
    <property type="entry name" value="Class I glutamine amidotransferase-like"/>
    <property type="match status" value="1"/>
</dbReference>
<reference evidence="6 7" key="1">
    <citation type="submission" date="2021-09" db="EMBL/GenBank/DDBJ databases">
        <title>Whole genome sequence of Nocardioides sp. GBK3QG-3.</title>
        <authorList>
            <person name="Tuo L."/>
        </authorList>
    </citation>
    <scope>NUCLEOTIDE SEQUENCE [LARGE SCALE GENOMIC DNA]</scope>
    <source>
        <strain evidence="6 7">GBK3QG-3</strain>
    </source>
</reference>
<dbReference type="InterPro" id="IPR040921">
    <property type="entry name" value="Peptidase_S66C"/>
</dbReference>
<dbReference type="PANTHER" id="PTHR30237:SF5">
    <property type="entry name" value="CARBOXYPEPTIDASE VC_A0337-RELATED"/>
    <property type="match status" value="1"/>
</dbReference>
<keyword evidence="7" id="KW-1185">Reference proteome</keyword>
<dbReference type="EMBL" id="JAIQZJ010000001">
    <property type="protein sequence ID" value="MBZ5737203.1"/>
    <property type="molecule type" value="Genomic_DNA"/>
</dbReference>
<comment type="similarity">
    <text evidence="1">Belongs to the peptidase S66 family.</text>
</comment>
<dbReference type="InterPro" id="IPR040449">
    <property type="entry name" value="Peptidase_S66_N"/>
</dbReference>